<evidence type="ECO:0000259" key="2">
    <source>
        <dbReference type="Pfam" id="PF23321"/>
    </source>
</evidence>
<keyword evidence="3" id="KW-0547">Nucleotide-binding</keyword>
<evidence type="ECO:0000259" key="1">
    <source>
        <dbReference type="Pfam" id="PF13304"/>
    </source>
</evidence>
<protein>
    <submittedName>
        <fullName evidence="3">ATP-binding cassette sub-family A member 12</fullName>
    </submittedName>
</protein>
<dbReference type="GO" id="GO:0034191">
    <property type="term" value="F:apolipoprotein A-I receptor binding"/>
    <property type="evidence" value="ECO:0007669"/>
    <property type="project" value="TreeGrafter"/>
</dbReference>
<proteinExistence type="predicted"/>
<comment type="caution">
    <text evidence="3">The sequence shown here is derived from an EMBL/GenBank/DDBJ whole genome shotgun (WGS) entry which is preliminary data.</text>
</comment>
<dbReference type="PANTHER" id="PTHR19229">
    <property type="entry name" value="ATP-BINDING CASSETTE TRANSPORTER SUBFAMILY A ABCA"/>
    <property type="match status" value="1"/>
</dbReference>
<dbReference type="Proteomes" id="UP001228049">
    <property type="component" value="Unassembled WGS sequence"/>
</dbReference>
<dbReference type="InterPro" id="IPR026082">
    <property type="entry name" value="ABCA"/>
</dbReference>
<dbReference type="SUPFAM" id="SSF52540">
    <property type="entry name" value="P-loop containing nucleoside triphosphate hydrolases"/>
    <property type="match status" value="1"/>
</dbReference>
<keyword evidence="3" id="KW-0067">ATP-binding</keyword>
<dbReference type="EMBL" id="JASDAP010000005">
    <property type="protein sequence ID" value="KAK1902799.1"/>
    <property type="molecule type" value="Genomic_DNA"/>
</dbReference>
<dbReference type="GO" id="GO:0005319">
    <property type="term" value="F:lipid transporter activity"/>
    <property type="evidence" value="ECO:0007669"/>
    <property type="project" value="TreeGrafter"/>
</dbReference>
<feature type="domain" description="ATPase AAA-type core" evidence="1">
    <location>
        <begin position="48"/>
        <end position="109"/>
    </location>
</feature>
<gene>
    <name evidence="3" type="ORF">KUDE01_005759</name>
</gene>
<dbReference type="GO" id="GO:0016887">
    <property type="term" value="F:ATP hydrolysis activity"/>
    <property type="evidence" value="ECO:0007669"/>
    <property type="project" value="InterPro"/>
</dbReference>
<reference evidence="3" key="1">
    <citation type="submission" date="2023-04" db="EMBL/GenBank/DDBJ databases">
        <title>Chromosome-level genome of Chaenocephalus aceratus.</title>
        <authorList>
            <person name="Park H."/>
        </authorList>
    </citation>
    <scope>NUCLEOTIDE SEQUENCE</scope>
    <source>
        <strain evidence="3">DE</strain>
        <tissue evidence="3">Muscle</tissue>
    </source>
</reference>
<dbReference type="FunFam" id="3.40.50.300:FF:005048">
    <property type="entry name" value="Predicted protein"/>
    <property type="match status" value="1"/>
</dbReference>
<dbReference type="Pfam" id="PF23321">
    <property type="entry name" value="R1_ABCA1"/>
    <property type="match status" value="1"/>
</dbReference>
<sequence>MLSEFWEYSLQTGVIEIIRNNESCLRVVNYLLKRLELSYHKDIITDGYSCGTRRKLSTALALIGHPKILLLDEPSSGMDPRTKRHLWKIISEEVKGKCAVVLTSHSMEECEALCSRLAIMVKGQFCCLGSLQHIKNRFGSGFTVKMYLAEASCDAEAITVFMRSRFPSTYLKDQHSTMVEYHVPTAPGGVADIFDQLESNRNALQIKHFSVSQTTLDEVFINFALGNIAMESISLNSEDGSDDLDSIKAVDI</sequence>
<accession>A0AAD9CJA7</accession>
<dbReference type="Gene3D" id="3.40.50.300">
    <property type="entry name" value="P-loop containing nucleotide triphosphate hydrolases"/>
    <property type="match status" value="1"/>
</dbReference>
<dbReference type="InterPro" id="IPR027417">
    <property type="entry name" value="P-loop_NTPase"/>
</dbReference>
<dbReference type="GO" id="GO:0140359">
    <property type="term" value="F:ABC-type transporter activity"/>
    <property type="evidence" value="ECO:0007669"/>
    <property type="project" value="InterPro"/>
</dbReference>
<name>A0AAD9CJA7_DISEL</name>
<dbReference type="AlphaFoldDB" id="A0AAD9CJA7"/>
<dbReference type="Pfam" id="PF13304">
    <property type="entry name" value="AAA_21"/>
    <property type="match status" value="1"/>
</dbReference>
<dbReference type="InterPro" id="IPR056264">
    <property type="entry name" value="R2_ABCA1-4-like"/>
</dbReference>
<organism evidence="3 4">
    <name type="scientific">Dissostichus eleginoides</name>
    <name type="common">Patagonian toothfish</name>
    <name type="synonym">Dissostichus amissus</name>
    <dbReference type="NCBI Taxonomy" id="100907"/>
    <lineage>
        <taxon>Eukaryota</taxon>
        <taxon>Metazoa</taxon>
        <taxon>Chordata</taxon>
        <taxon>Craniata</taxon>
        <taxon>Vertebrata</taxon>
        <taxon>Euteleostomi</taxon>
        <taxon>Actinopterygii</taxon>
        <taxon>Neopterygii</taxon>
        <taxon>Teleostei</taxon>
        <taxon>Neoteleostei</taxon>
        <taxon>Acanthomorphata</taxon>
        <taxon>Eupercaria</taxon>
        <taxon>Perciformes</taxon>
        <taxon>Notothenioidei</taxon>
        <taxon>Nototheniidae</taxon>
        <taxon>Dissostichus</taxon>
    </lineage>
</organism>
<dbReference type="GO" id="GO:0016020">
    <property type="term" value="C:membrane"/>
    <property type="evidence" value="ECO:0007669"/>
    <property type="project" value="InterPro"/>
</dbReference>
<evidence type="ECO:0000313" key="4">
    <source>
        <dbReference type="Proteomes" id="UP001228049"/>
    </source>
</evidence>
<keyword evidence="4" id="KW-1185">Reference proteome</keyword>
<dbReference type="PANTHER" id="PTHR19229:SF29">
    <property type="entry name" value="GLUCOSYLCERAMIDE TRANSPORTER ABCA12"/>
    <property type="match status" value="1"/>
</dbReference>
<evidence type="ECO:0000313" key="3">
    <source>
        <dbReference type="EMBL" id="KAK1902799.1"/>
    </source>
</evidence>
<dbReference type="InterPro" id="IPR003959">
    <property type="entry name" value="ATPase_AAA_core"/>
</dbReference>
<dbReference type="GO" id="GO:0005524">
    <property type="term" value="F:ATP binding"/>
    <property type="evidence" value="ECO:0007669"/>
    <property type="project" value="UniProtKB-KW"/>
</dbReference>
<feature type="domain" description="ABCA1-4-like C-terminal R2 regulatory" evidence="2">
    <location>
        <begin position="139"/>
        <end position="213"/>
    </location>
</feature>